<proteinExistence type="predicted"/>
<dbReference type="PANTHER" id="PTHR12526:SF635">
    <property type="entry name" value="GLYCOSYL TRANSFERASE GROUP 1"/>
    <property type="match status" value="1"/>
</dbReference>
<reference evidence="1 2" key="1">
    <citation type="submission" date="2019-04" db="EMBL/GenBank/DDBJ databases">
        <title>Microbes associate with the intestines of laboratory mice.</title>
        <authorList>
            <person name="Navarre W."/>
            <person name="Wong E."/>
            <person name="Huang K."/>
            <person name="Tropini C."/>
            <person name="Ng K."/>
            <person name="Yu B."/>
        </authorList>
    </citation>
    <scope>NUCLEOTIDE SEQUENCE [LARGE SCALE GENOMIC DNA]</scope>
    <source>
        <strain evidence="1 2">NM46_B2-13</strain>
    </source>
</reference>
<dbReference type="AlphaFoldDB" id="A0A4S2DE57"/>
<dbReference type="CDD" id="cd03801">
    <property type="entry name" value="GT4_PimA-like"/>
    <property type="match status" value="1"/>
</dbReference>
<comment type="caution">
    <text evidence="1">The sequence shown here is derived from an EMBL/GenBank/DDBJ whole genome shotgun (WGS) entry which is preliminary data.</text>
</comment>
<organism evidence="1 2">
    <name type="scientific">Microbacterium laevaniformans</name>
    <dbReference type="NCBI Taxonomy" id="36807"/>
    <lineage>
        <taxon>Bacteria</taxon>
        <taxon>Bacillati</taxon>
        <taxon>Actinomycetota</taxon>
        <taxon>Actinomycetes</taxon>
        <taxon>Micrococcales</taxon>
        <taxon>Microbacteriaceae</taxon>
        <taxon>Microbacterium</taxon>
    </lineage>
</organism>
<dbReference type="Gene3D" id="3.40.50.2000">
    <property type="entry name" value="Glycogen Phosphorylase B"/>
    <property type="match status" value="1"/>
</dbReference>
<sequence>MAGPAIRVWHMARALARVAEVRVVSWMPIGRRSDEFELHYVHETDDLGMSIHEAWSDVIVVQGTSLRVFPSISRTQKIVVADLYDPFQIEQLEMNRYRDLDAWEDEVTKAVSLVNEQLARADCFLCASEAQRNLWLGGLSTLGRLNPANYTADPTFESLVRVVPFGLSDTPPVQTRHAIKGTVPGIEVTDRVLIWGGGIYNWFDPVTLIEAMALVERDRTDVKLFFLSARHFNPDVPEMKALTDAIAAAERLGLTGRTVFFNDTWVDYEARADYLLDADIGVSTHVWHAETRFSFRTRILDYLWAGLPIVASEGDAFADIIGERGLGEVVPAGDAAQVAAAILRLLDDPERLDTVRERVRSARKEFEWDSALAPLIDFCLAPQPAADAVTARTRASARRGSVRGGARGFEAILEMPPGRRRDAALLFHYLRRGGPRLVKEKMAERRERHDRESI</sequence>
<dbReference type="OrthoDB" id="9771846at2"/>
<dbReference type="Proteomes" id="UP000309893">
    <property type="component" value="Unassembled WGS sequence"/>
</dbReference>
<dbReference type="SUPFAM" id="SSF53756">
    <property type="entry name" value="UDP-Glycosyltransferase/glycogen phosphorylase"/>
    <property type="match status" value="1"/>
</dbReference>
<name>A0A4S2DE57_9MICO</name>
<protein>
    <submittedName>
        <fullName evidence="1">Glycosyltransferase family 1 protein</fullName>
    </submittedName>
</protein>
<keyword evidence="1" id="KW-0808">Transferase</keyword>
<dbReference type="GO" id="GO:0016757">
    <property type="term" value="F:glycosyltransferase activity"/>
    <property type="evidence" value="ECO:0007669"/>
    <property type="project" value="TreeGrafter"/>
</dbReference>
<gene>
    <name evidence="1" type="ORF">E5344_01255</name>
</gene>
<dbReference type="PANTHER" id="PTHR12526">
    <property type="entry name" value="GLYCOSYLTRANSFERASE"/>
    <property type="match status" value="1"/>
</dbReference>
<evidence type="ECO:0000313" key="2">
    <source>
        <dbReference type="Proteomes" id="UP000309893"/>
    </source>
</evidence>
<dbReference type="EMBL" id="SRYO01000001">
    <property type="protein sequence ID" value="TGY39692.1"/>
    <property type="molecule type" value="Genomic_DNA"/>
</dbReference>
<evidence type="ECO:0000313" key="1">
    <source>
        <dbReference type="EMBL" id="TGY39692.1"/>
    </source>
</evidence>
<accession>A0A4S2DE57</accession>
<dbReference type="Pfam" id="PF13692">
    <property type="entry name" value="Glyco_trans_1_4"/>
    <property type="match status" value="1"/>
</dbReference>